<evidence type="ECO:0000256" key="9">
    <source>
        <dbReference type="PROSITE-ProRule" id="PRU00042"/>
    </source>
</evidence>
<dbReference type="AlphaFoldDB" id="D2A438"/>
<evidence type="ECO:0000256" key="1">
    <source>
        <dbReference type="ARBA" id="ARBA00004123"/>
    </source>
</evidence>
<keyword evidence="11" id="KW-0732">Signal</keyword>
<dbReference type="GO" id="GO:0005634">
    <property type="term" value="C:nucleus"/>
    <property type="evidence" value="ECO:0000318"/>
    <property type="project" value="GO_Central"/>
</dbReference>
<dbReference type="Pfam" id="PF00096">
    <property type="entry name" value="zf-C2H2"/>
    <property type="match status" value="4"/>
</dbReference>
<accession>D2A438</accession>
<feature type="domain" description="C2H2-type" evidence="12">
    <location>
        <begin position="87"/>
        <end position="115"/>
    </location>
</feature>
<dbReference type="OrthoDB" id="6077919at2759"/>
<evidence type="ECO:0000259" key="12">
    <source>
        <dbReference type="PROSITE" id="PS50157"/>
    </source>
</evidence>
<feature type="domain" description="C2H2-type" evidence="12">
    <location>
        <begin position="318"/>
        <end position="345"/>
    </location>
</feature>
<reference evidence="13 14" key="1">
    <citation type="journal article" date="2008" name="Nature">
        <title>The genome of the model beetle and pest Tribolium castaneum.</title>
        <authorList>
            <consortium name="Tribolium Genome Sequencing Consortium"/>
            <person name="Richards S."/>
            <person name="Gibbs R.A."/>
            <person name="Weinstock G.M."/>
            <person name="Brown S.J."/>
            <person name="Denell R."/>
            <person name="Beeman R.W."/>
            <person name="Gibbs R."/>
            <person name="Beeman R.W."/>
            <person name="Brown S.J."/>
            <person name="Bucher G."/>
            <person name="Friedrich M."/>
            <person name="Grimmelikhuijzen C.J."/>
            <person name="Klingler M."/>
            <person name="Lorenzen M."/>
            <person name="Richards S."/>
            <person name="Roth S."/>
            <person name="Schroder R."/>
            <person name="Tautz D."/>
            <person name="Zdobnov E.M."/>
            <person name="Muzny D."/>
            <person name="Gibbs R.A."/>
            <person name="Weinstock G.M."/>
            <person name="Attaway T."/>
            <person name="Bell S."/>
            <person name="Buhay C.J."/>
            <person name="Chandrabose M.N."/>
            <person name="Chavez D."/>
            <person name="Clerk-Blankenburg K.P."/>
            <person name="Cree A."/>
            <person name="Dao M."/>
            <person name="Davis C."/>
            <person name="Chacko J."/>
            <person name="Dinh H."/>
            <person name="Dugan-Rocha S."/>
            <person name="Fowler G."/>
            <person name="Garner T.T."/>
            <person name="Garnes J."/>
            <person name="Gnirke A."/>
            <person name="Hawes A."/>
            <person name="Hernandez J."/>
            <person name="Hines S."/>
            <person name="Holder M."/>
            <person name="Hume J."/>
            <person name="Jhangiani S.N."/>
            <person name="Joshi V."/>
            <person name="Khan Z.M."/>
            <person name="Jackson L."/>
            <person name="Kovar C."/>
            <person name="Kowis A."/>
            <person name="Lee S."/>
            <person name="Lewis L.R."/>
            <person name="Margolis J."/>
            <person name="Morgan M."/>
            <person name="Nazareth L.V."/>
            <person name="Nguyen N."/>
            <person name="Okwuonu G."/>
            <person name="Parker D."/>
            <person name="Richards S."/>
            <person name="Ruiz S.J."/>
            <person name="Santibanez J."/>
            <person name="Savard J."/>
            <person name="Scherer S.E."/>
            <person name="Schneider B."/>
            <person name="Sodergren E."/>
            <person name="Tautz D."/>
            <person name="Vattahil S."/>
            <person name="Villasana D."/>
            <person name="White C.S."/>
            <person name="Wright R."/>
            <person name="Park Y."/>
            <person name="Beeman R.W."/>
            <person name="Lord J."/>
            <person name="Oppert B."/>
            <person name="Lorenzen M."/>
            <person name="Brown S."/>
            <person name="Wang L."/>
            <person name="Savard J."/>
            <person name="Tautz D."/>
            <person name="Richards S."/>
            <person name="Weinstock G."/>
            <person name="Gibbs R.A."/>
            <person name="Liu Y."/>
            <person name="Worley K."/>
            <person name="Weinstock G."/>
            <person name="Elsik C.G."/>
            <person name="Reese J.T."/>
            <person name="Elhaik E."/>
            <person name="Landan G."/>
            <person name="Graur D."/>
            <person name="Arensburger P."/>
            <person name="Atkinson P."/>
            <person name="Beeman R.W."/>
            <person name="Beidler J."/>
            <person name="Brown S.J."/>
            <person name="Demuth J.P."/>
            <person name="Drury D.W."/>
            <person name="Du Y.Z."/>
            <person name="Fujiwara H."/>
            <person name="Lorenzen M."/>
            <person name="Maselli V."/>
            <person name="Osanai M."/>
            <person name="Park Y."/>
            <person name="Robertson H.M."/>
            <person name="Tu Z."/>
            <person name="Wang J.J."/>
            <person name="Wang S."/>
            <person name="Richards S."/>
            <person name="Song H."/>
            <person name="Zhang L."/>
            <person name="Sodergren E."/>
            <person name="Werner D."/>
            <person name="Stanke M."/>
            <person name="Morgenstern B."/>
            <person name="Solovyev V."/>
            <person name="Kosarev P."/>
            <person name="Brown G."/>
            <person name="Chen H.C."/>
            <person name="Ermolaeva O."/>
            <person name="Hlavina W."/>
            <person name="Kapustin Y."/>
            <person name="Kiryutin B."/>
            <person name="Kitts P."/>
            <person name="Maglott D."/>
            <person name="Pruitt K."/>
            <person name="Sapojnikov V."/>
            <person name="Souvorov A."/>
            <person name="Mackey A.J."/>
            <person name="Waterhouse R.M."/>
            <person name="Wyder S."/>
            <person name="Zdobnov E.M."/>
            <person name="Zdobnov E.M."/>
            <person name="Wyder S."/>
            <person name="Kriventseva E.V."/>
            <person name="Kadowaki T."/>
            <person name="Bork P."/>
            <person name="Aranda M."/>
            <person name="Bao R."/>
            <person name="Beermann A."/>
            <person name="Berns N."/>
            <person name="Bolognesi R."/>
            <person name="Bonneton F."/>
            <person name="Bopp D."/>
            <person name="Brown S.J."/>
            <person name="Bucher G."/>
            <person name="Butts T."/>
            <person name="Chaumot A."/>
            <person name="Denell R.E."/>
            <person name="Ferrier D.E."/>
            <person name="Friedrich M."/>
            <person name="Gordon C.M."/>
            <person name="Jindra M."/>
            <person name="Klingler M."/>
            <person name="Lan Q."/>
            <person name="Lattorff H.M."/>
            <person name="Laudet V."/>
            <person name="von Levetsow C."/>
            <person name="Liu Z."/>
            <person name="Lutz R."/>
            <person name="Lynch J.A."/>
            <person name="da Fonseca R.N."/>
            <person name="Posnien N."/>
            <person name="Reuter R."/>
            <person name="Roth S."/>
            <person name="Savard J."/>
            <person name="Schinko J.B."/>
            <person name="Schmitt C."/>
            <person name="Schoppmeier M."/>
            <person name="Schroder R."/>
            <person name="Shippy T.D."/>
            <person name="Simonnet F."/>
            <person name="Marques-Souza H."/>
            <person name="Tautz D."/>
            <person name="Tomoyasu Y."/>
            <person name="Trauner J."/>
            <person name="Van der Zee M."/>
            <person name="Vervoort M."/>
            <person name="Wittkopp N."/>
            <person name="Wimmer E.A."/>
            <person name="Yang X."/>
            <person name="Jones A.K."/>
            <person name="Sattelle D.B."/>
            <person name="Ebert P.R."/>
            <person name="Nelson D."/>
            <person name="Scott J.G."/>
            <person name="Beeman R.W."/>
            <person name="Muthukrishnan S."/>
            <person name="Kramer K.J."/>
            <person name="Arakane Y."/>
            <person name="Beeman R.W."/>
            <person name="Zhu Q."/>
            <person name="Hogenkamp D."/>
            <person name="Dixit R."/>
            <person name="Oppert B."/>
            <person name="Jiang H."/>
            <person name="Zou Z."/>
            <person name="Marshall J."/>
            <person name="Elpidina E."/>
            <person name="Vinokurov K."/>
            <person name="Oppert C."/>
            <person name="Zou Z."/>
            <person name="Evans J."/>
            <person name="Lu Z."/>
            <person name="Zhao P."/>
            <person name="Sumathipala N."/>
            <person name="Altincicek B."/>
            <person name="Vilcinskas A."/>
            <person name="Williams M."/>
            <person name="Hultmark D."/>
            <person name="Hetru C."/>
            <person name="Jiang H."/>
            <person name="Grimmelikhuijzen C.J."/>
            <person name="Hauser F."/>
            <person name="Cazzamali G."/>
            <person name="Williamson M."/>
            <person name="Park Y."/>
            <person name="Li B."/>
            <person name="Tanaka Y."/>
            <person name="Predel R."/>
            <person name="Neupert S."/>
            <person name="Schachtner J."/>
            <person name="Verleyen P."/>
            <person name="Raible F."/>
            <person name="Bork P."/>
            <person name="Friedrich M."/>
            <person name="Walden K.K."/>
            <person name="Robertson H.M."/>
            <person name="Angeli S."/>
            <person name="Foret S."/>
            <person name="Bucher G."/>
            <person name="Schuetz S."/>
            <person name="Maleszka R."/>
            <person name="Wimmer E.A."/>
            <person name="Beeman R.W."/>
            <person name="Lorenzen M."/>
            <person name="Tomoyasu Y."/>
            <person name="Miller S.C."/>
            <person name="Grossmann D."/>
            <person name="Bucher G."/>
        </authorList>
    </citation>
    <scope>NUCLEOTIDE SEQUENCE [LARGE SCALE GENOMIC DNA]</scope>
    <source>
        <strain evidence="13 14">Georgia GA2</strain>
    </source>
</reference>
<keyword evidence="5" id="KW-0862">Zinc</keyword>
<feature type="chain" id="PRO_5003027109" evidence="11">
    <location>
        <begin position="23"/>
        <end position="445"/>
    </location>
</feature>
<evidence type="ECO:0000256" key="8">
    <source>
        <dbReference type="ARBA" id="ARBA00023242"/>
    </source>
</evidence>
<evidence type="ECO:0000313" key="14">
    <source>
        <dbReference type="Proteomes" id="UP000007266"/>
    </source>
</evidence>
<dbReference type="InterPro" id="IPR050636">
    <property type="entry name" value="C2H2-ZF_domain-containing"/>
</dbReference>
<dbReference type="PANTHER" id="PTHR47772:SF13">
    <property type="entry name" value="GASTRULA ZINC FINGER PROTEIN XLCGF49.1-LIKE-RELATED"/>
    <property type="match status" value="1"/>
</dbReference>
<evidence type="ECO:0000256" key="7">
    <source>
        <dbReference type="ARBA" id="ARBA00023163"/>
    </source>
</evidence>
<proteinExistence type="predicted"/>
<protein>
    <submittedName>
        <fullName evidence="13">PR domain zinc finger protein 5-like Protein</fullName>
    </submittedName>
</protein>
<keyword evidence="4 9" id="KW-0863">Zinc-finger</keyword>
<dbReference type="EMBL" id="KQ971348">
    <property type="protein sequence ID" value="EFA04847.1"/>
    <property type="molecule type" value="Genomic_DNA"/>
</dbReference>
<gene>
    <name evidence="13" type="primary">AUGUSTUS-3.0.2_14899</name>
    <name evidence="13" type="ORF">TcasGA2_TC014899</name>
</gene>
<evidence type="ECO:0000313" key="13">
    <source>
        <dbReference type="EMBL" id="EFA04847.1"/>
    </source>
</evidence>
<dbReference type="GO" id="GO:0008270">
    <property type="term" value="F:zinc ion binding"/>
    <property type="evidence" value="ECO:0007669"/>
    <property type="project" value="UniProtKB-KW"/>
</dbReference>
<feature type="domain" description="C2H2-type" evidence="12">
    <location>
        <begin position="232"/>
        <end position="259"/>
    </location>
</feature>
<name>D2A438_TRICA</name>
<feature type="domain" description="C2H2-type" evidence="12">
    <location>
        <begin position="349"/>
        <end position="372"/>
    </location>
</feature>
<dbReference type="eggNOG" id="KOG1721">
    <property type="taxonomic scope" value="Eukaryota"/>
</dbReference>
<dbReference type="STRING" id="7070.D2A438"/>
<feature type="domain" description="C2H2-type" evidence="12">
    <location>
        <begin position="204"/>
        <end position="231"/>
    </location>
</feature>
<keyword evidence="7" id="KW-0804">Transcription</keyword>
<dbReference type="InterPro" id="IPR013087">
    <property type="entry name" value="Znf_C2H2_type"/>
</dbReference>
<feature type="domain" description="C2H2-type" evidence="12">
    <location>
        <begin position="290"/>
        <end position="317"/>
    </location>
</feature>
<dbReference type="InterPro" id="IPR012934">
    <property type="entry name" value="Znf_AD"/>
</dbReference>
<dbReference type="Proteomes" id="UP000007266">
    <property type="component" value="Linkage group 6"/>
</dbReference>
<evidence type="ECO:0000256" key="4">
    <source>
        <dbReference type="ARBA" id="ARBA00022771"/>
    </source>
</evidence>
<dbReference type="PROSITE" id="PS50157">
    <property type="entry name" value="ZINC_FINGER_C2H2_2"/>
    <property type="match status" value="9"/>
</dbReference>
<dbReference type="PANTHER" id="PTHR47772">
    <property type="entry name" value="ZINC FINGER PROTEIN 200"/>
    <property type="match status" value="1"/>
</dbReference>
<dbReference type="InterPro" id="IPR036236">
    <property type="entry name" value="Znf_C2H2_sf"/>
</dbReference>
<feature type="domain" description="C2H2-type" evidence="12">
    <location>
        <begin position="260"/>
        <end position="288"/>
    </location>
</feature>
<evidence type="ECO:0000256" key="11">
    <source>
        <dbReference type="SAM" id="SignalP"/>
    </source>
</evidence>
<keyword evidence="14" id="KW-1185">Reference proteome</keyword>
<dbReference type="PhylomeDB" id="D2A438"/>
<dbReference type="GO" id="GO:0006357">
    <property type="term" value="P:regulation of transcription by RNA polymerase II"/>
    <property type="evidence" value="ECO:0000318"/>
    <property type="project" value="GO_Central"/>
</dbReference>
<feature type="region of interest" description="Disordered" evidence="10">
    <location>
        <begin position="425"/>
        <end position="445"/>
    </location>
</feature>
<dbReference type="Gene3D" id="3.30.160.60">
    <property type="entry name" value="Classic Zinc Finger"/>
    <property type="match status" value="5"/>
</dbReference>
<keyword evidence="8" id="KW-0539">Nucleus</keyword>
<dbReference type="SUPFAM" id="SSF57667">
    <property type="entry name" value="beta-beta-alpha zinc fingers"/>
    <property type="match status" value="4"/>
</dbReference>
<feature type="domain" description="C2H2-type" evidence="12">
    <location>
        <begin position="384"/>
        <end position="411"/>
    </location>
</feature>
<reference evidence="13 14" key="2">
    <citation type="journal article" date="2010" name="Nucleic Acids Res.">
        <title>BeetleBase in 2010: revisions to provide comprehensive genomic information for Tribolium castaneum.</title>
        <authorList>
            <person name="Kim H.S."/>
            <person name="Murphy T."/>
            <person name="Xia J."/>
            <person name="Caragea D."/>
            <person name="Park Y."/>
            <person name="Beeman R.W."/>
            <person name="Lorenzen M.D."/>
            <person name="Butcher S."/>
            <person name="Manak J.R."/>
            <person name="Brown S.J."/>
        </authorList>
    </citation>
    <scope>GENOME REANNOTATION</scope>
    <source>
        <strain evidence="13 14">Georgia GA2</strain>
    </source>
</reference>
<dbReference type="SMART" id="SM00355">
    <property type="entry name" value="ZnF_C2H2"/>
    <property type="match status" value="11"/>
</dbReference>
<keyword evidence="6" id="KW-0805">Transcription regulation</keyword>
<evidence type="ECO:0000256" key="5">
    <source>
        <dbReference type="ARBA" id="ARBA00022833"/>
    </source>
</evidence>
<dbReference type="GO" id="GO:0000977">
    <property type="term" value="F:RNA polymerase II transcription regulatory region sequence-specific DNA binding"/>
    <property type="evidence" value="ECO:0000318"/>
    <property type="project" value="GO_Central"/>
</dbReference>
<dbReference type="PROSITE" id="PS00028">
    <property type="entry name" value="ZINC_FINGER_C2H2_1"/>
    <property type="match status" value="9"/>
</dbReference>
<keyword evidence="2" id="KW-0479">Metal-binding</keyword>
<dbReference type="GO" id="GO:0000981">
    <property type="term" value="F:DNA-binding transcription factor activity, RNA polymerase II-specific"/>
    <property type="evidence" value="ECO:0000318"/>
    <property type="project" value="GO_Central"/>
</dbReference>
<keyword evidence="3" id="KW-0677">Repeat</keyword>
<dbReference type="KEGG" id="tca:656525"/>
<evidence type="ECO:0000256" key="3">
    <source>
        <dbReference type="ARBA" id="ARBA00022737"/>
    </source>
</evidence>
<sequence>MSLTFTCNICVKFVASVAPVCGVGCNGTTYLTKLQAVVPEVEWSPNYRICRSCESELDAAYEFRERSIRLDFERQVMGPPETTRPIYPCYTCGELFVDGQQLSEHVDGHHPAVEDVEIISNQAQIWSEHMYAKQRIGGEDIACENCPQKFMTRKELEKHVPICAELKLKVGSCQVCGATGETTNDVVEHCINVHNLDKQEIKPFLCDKCPKRFARWYLLQGHQRQHSEKRDFVCMHCGRAFKTKIAVVHHEEGHVSVRNYKCELCNKTFKTKLSLCAHVRVVHFGREKDFACHLCKKRLLTKHSLGRHIRRHKGEKTFNCHLCSSSFFSQPELTNHVKRHAFLKEINPFKCQHCDKSYKLNVSYKLHLRRNHGIGDAKLPEKKHGCGVCAKKFHTKTHLKEHVRRHVGTNRHQCEVCGNKYSDKGALTSHRRNKHETEPPGINLL</sequence>
<feature type="domain" description="C2H2-type" evidence="12">
    <location>
        <begin position="412"/>
        <end position="440"/>
    </location>
</feature>
<organism evidence="13 14">
    <name type="scientific">Tribolium castaneum</name>
    <name type="common">Red flour beetle</name>
    <dbReference type="NCBI Taxonomy" id="7070"/>
    <lineage>
        <taxon>Eukaryota</taxon>
        <taxon>Metazoa</taxon>
        <taxon>Ecdysozoa</taxon>
        <taxon>Arthropoda</taxon>
        <taxon>Hexapoda</taxon>
        <taxon>Insecta</taxon>
        <taxon>Pterygota</taxon>
        <taxon>Neoptera</taxon>
        <taxon>Endopterygota</taxon>
        <taxon>Coleoptera</taxon>
        <taxon>Polyphaga</taxon>
        <taxon>Cucujiformia</taxon>
        <taxon>Tenebrionidae</taxon>
        <taxon>Tenebrionidae incertae sedis</taxon>
        <taxon>Tribolium</taxon>
    </lineage>
</organism>
<comment type="subcellular location">
    <subcellularLocation>
        <location evidence="1">Nucleus</location>
    </subcellularLocation>
</comment>
<dbReference type="InParanoid" id="D2A438"/>
<feature type="signal peptide" evidence="11">
    <location>
        <begin position="1"/>
        <end position="22"/>
    </location>
</feature>
<dbReference type="HOGENOM" id="CLU_002678_44_0_1"/>
<dbReference type="SMART" id="SM00868">
    <property type="entry name" value="zf-AD"/>
    <property type="match status" value="1"/>
</dbReference>
<evidence type="ECO:0000256" key="2">
    <source>
        <dbReference type="ARBA" id="ARBA00022723"/>
    </source>
</evidence>
<evidence type="ECO:0000256" key="6">
    <source>
        <dbReference type="ARBA" id="ARBA00023015"/>
    </source>
</evidence>
<evidence type="ECO:0000256" key="10">
    <source>
        <dbReference type="SAM" id="MobiDB-lite"/>
    </source>
</evidence>